<protein>
    <submittedName>
        <fullName evidence="2">Uncharacterized protein</fullName>
    </submittedName>
</protein>
<proteinExistence type="predicted"/>
<feature type="compositionally biased region" description="Polar residues" evidence="1">
    <location>
        <begin position="1"/>
        <end position="11"/>
    </location>
</feature>
<name>A0A6J4VI92_9BACT</name>
<sequence>MDARSVTTPGDASTDAPEHEHLPEWGEVLVRSVAHLAAQLTTLQIQLRALGEEAEASGAVDPAAVRLRQRRLAVLQTGPALRENLGAALADLIDTEALERELVEYLSSPPADPRD</sequence>
<reference evidence="2" key="1">
    <citation type="submission" date="2020-02" db="EMBL/GenBank/DDBJ databases">
        <authorList>
            <person name="Meier V. D."/>
        </authorList>
    </citation>
    <scope>NUCLEOTIDE SEQUENCE</scope>
    <source>
        <strain evidence="2">AVDCRST_MAG33</strain>
    </source>
</reference>
<dbReference type="EMBL" id="CADCWK010000422">
    <property type="protein sequence ID" value="CAA9579543.1"/>
    <property type="molecule type" value="Genomic_DNA"/>
</dbReference>
<evidence type="ECO:0000313" key="2">
    <source>
        <dbReference type="EMBL" id="CAA9579543.1"/>
    </source>
</evidence>
<feature type="region of interest" description="Disordered" evidence="1">
    <location>
        <begin position="1"/>
        <end position="22"/>
    </location>
</feature>
<organism evidence="2">
    <name type="scientific">uncultured Thermomicrobiales bacterium</name>
    <dbReference type="NCBI Taxonomy" id="1645740"/>
    <lineage>
        <taxon>Bacteria</taxon>
        <taxon>Pseudomonadati</taxon>
        <taxon>Thermomicrobiota</taxon>
        <taxon>Thermomicrobia</taxon>
        <taxon>Thermomicrobiales</taxon>
        <taxon>environmental samples</taxon>
    </lineage>
</organism>
<gene>
    <name evidence="2" type="ORF">AVDCRST_MAG33-3459</name>
</gene>
<evidence type="ECO:0000256" key="1">
    <source>
        <dbReference type="SAM" id="MobiDB-lite"/>
    </source>
</evidence>
<dbReference type="AlphaFoldDB" id="A0A6J4VI92"/>
<accession>A0A6J4VI92</accession>